<reference evidence="1 2" key="1">
    <citation type="submission" date="2023-12" db="EMBL/GenBank/DDBJ databases">
        <title>30 novel species of actinomycetes from the DSMZ collection.</title>
        <authorList>
            <person name="Nouioui I."/>
        </authorList>
    </citation>
    <scope>NUCLEOTIDE SEQUENCE [LARGE SCALE GENOMIC DNA]</scope>
    <source>
        <strain evidence="1 2">DSM 41528</strain>
    </source>
</reference>
<accession>A0ABU7NP63</accession>
<keyword evidence="2" id="KW-1185">Reference proteome</keyword>
<organism evidence="1 2">
    <name type="scientific">Streptomyces bugieae</name>
    <dbReference type="NCBI Taxonomy" id="3098223"/>
    <lineage>
        <taxon>Bacteria</taxon>
        <taxon>Bacillati</taxon>
        <taxon>Actinomycetota</taxon>
        <taxon>Actinomycetes</taxon>
        <taxon>Kitasatosporales</taxon>
        <taxon>Streptomycetaceae</taxon>
        <taxon>Streptomyces</taxon>
    </lineage>
</organism>
<proteinExistence type="predicted"/>
<evidence type="ECO:0000313" key="2">
    <source>
        <dbReference type="Proteomes" id="UP001307760"/>
    </source>
</evidence>
<evidence type="ECO:0000313" key="1">
    <source>
        <dbReference type="EMBL" id="MEE4420674.1"/>
    </source>
</evidence>
<protein>
    <submittedName>
        <fullName evidence="1">Uncharacterized protein</fullName>
    </submittedName>
</protein>
<dbReference type="Proteomes" id="UP001307760">
    <property type="component" value="Unassembled WGS sequence"/>
</dbReference>
<gene>
    <name evidence="1" type="ORF">V2J85_15150</name>
</gene>
<sequence>MDAVDGGRSRRLPVLVPRKTAVVVITAKSAGRKVFGLATAGVRLA</sequence>
<name>A0ABU7NP63_9ACTN</name>
<dbReference type="EMBL" id="JAZBJP010000006">
    <property type="protein sequence ID" value="MEE4420674.1"/>
    <property type="molecule type" value="Genomic_DNA"/>
</dbReference>
<comment type="caution">
    <text evidence="1">The sequence shown here is derived from an EMBL/GenBank/DDBJ whole genome shotgun (WGS) entry which is preliminary data.</text>
</comment>
<dbReference type="RefSeq" id="WP_330821865.1">
    <property type="nucleotide sequence ID" value="NZ_JAZBJP010000006.1"/>
</dbReference>